<evidence type="ECO:0000256" key="2">
    <source>
        <dbReference type="SAM" id="SignalP"/>
    </source>
</evidence>
<evidence type="ECO:0000313" key="4">
    <source>
        <dbReference type="Proteomes" id="UP000076603"/>
    </source>
</evidence>
<name>A0A162UXF9_9CLOT</name>
<feature type="chain" id="PRO_5038574658" description="Lipoprotein" evidence="2">
    <location>
        <begin position="21"/>
        <end position="207"/>
    </location>
</feature>
<feature type="region of interest" description="Disordered" evidence="1">
    <location>
        <begin position="25"/>
        <end position="58"/>
    </location>
</feature>
<organism evidence="3 4">
    <name type="scientific">Clostridium magnum DSM 2767</name>
    <dbReference type="NCBI Taxonomy" id="1121326"/>
    <lineage>
        <taxon>Bacteria</taxon>
        <taxon>Bacillati</taxon>
        <taxon>Bacillota</taxon>
        <taxon>Clostridia</taxon>
        <taxon>Eubacteriales</taxon>
        <taxon>Clostridiaceae</taxon>
        <taxon>Clostridium</taxon>
    </lineage>
</organism>
<proteinExistence type="predicted"/>
<gene>
    <name evidence="3" type="ORF">CLMAG_14370</name>
</gene>
<evidence type="ECO:0008006" key="5">
    <source>
        <dbReference type="Google" id="ProtNLM"/>
    </source>
</evidence>
<dbReference type="OrthoDB" id="1650483at2"/>
<dbReference type="STRING" id="1121326.CLMAG_14370"/>
<sequence length="207" mass="21901">MNKIITGLLAIIILGATSLATGCGNEKSANSSTTASSNTADTKTKETAPAPKDDSIKEGMYKVGTDIQPGEYVVTSDTSGYVEVTKDSTGSLDSIVMNENIQGRVYVTIASGQYFTTKNAKTYPADKAPKVTPTDNKLSSGQYKVGVDIQPGEYKVRSSNGGYVEVSKSSKHGMGDIVSNDNFTGDKYITIAAGQYITIRNGDILLK</sequence>
<dbReference type="Proteomes" id="UP000076603">
    <property type="component" value="Unassembled WGS sequence"/>
</dbReference>
<dbReference type="PROSITE" id="PS51257">
    <property type="entry name" value="PROKAR_LIPOPROTEIN"/>
    <property type="match status" value="1"/>
</dbReference>
<keyword evidence="4" id="KW-1185">Reference proteome</keyword>
<reference evidence="3 4" key="1">
    <citation type="submission" date="2016-04" db="EMBL/GenBank/DDBJ databases">
        <title>Genome sequence of Clostridium magnum DSM 2767.</title>
        <authorList>
            <person name="Poehlein A."/>
            <person name="Uhlig R."/>
            <person name="Fischer R."/>
            <person name="Bahl H."/>
            <person name="Daniel R."/>
        </authorList>
    </citation>
    <scope>NUCLEOTIDE SEQUENCE [LARGE SCALE GENOMIC DNA]</scope>
    <source>
        <strain evidence="3 4">DSM 2767</strain>
    </source>
</reference>
<keyword evidence="2" id="KW-0732">Signal</keyword>
<protein>
    <recommendedName>
        <fullName evidence="5">Lipoprotein</fullName>
    </recommendedName>
</protein>
<dbReference type="EMBL" id="LWAE01000001">
    <property type="protein sequence ID" value="KZL94384.1"/>
    <property type="molecule type" value="Genomic_DNA"/>
</dbReference>
<feature type="signal peptide" evidence="2">
    <location>
        <begin position="1"/>
        <end position="20"/>
    </location>
</feature>
<evidence type="ECO:0000313" key="3">
    <source>
        <dbReference type="EMBL" id="KZL94384.1"/>
    </source>
</evidence>
<dbReference type="RefSeq" id="WP_066619847.1">
    <property type="nucleotide sequence ID" value="NZ_FQXL01000079.1"/>
</dbReference>
<evidence type="ECO:0000256" key="1">
    <source>
        <dbReference type="SAM" id="MobiDB-lite"/>
    </source>
</evidence>
<dbReference type="AlphaFoldDB" id="A0A162UXF9"/>
<feature type="compositionally biased region" description="Basic and acidic residues" evidence="1">
    <location>
        <begin position="42"/>
        <end position="58"/>
    </location>
</feature>
<comment type="caution">
    <text evidence="3">The sequence shown here is derived from an EMBL/GenBank/DDBJ whole genome shotgun (WGS) entry which is preliminary data.</text>
</comment>
<accession>A0A162UXF9</accession>
<dbReference type="PATRIC" id="fig|1121326.3.peg.1407"/>
<feature type="compositionally biased region" description="Low complexity" evidence="1">
    <location>
        <begin position="25"/>
        <end position="41"/>
    </location>
</feature>